<dbReference type="AlphaFoldDB" id="A0A1M5NRD5"/>
<dbReference type="Proteomes" id="UP000184212">
    <property type="component" value="Unassembled WGS sequence"/>
</dbReference>
<dbReference type="RefSeq" id="WP_073134085.1">
    <property type="nucleotide sequence ID" value="NZ_FQWQ01000001.1"/>
</dbReference>
<evidence type="ECO:0000313" key="2">
    <source>
        <dbReference type="EMBL" id="SHG92164.1"/>
    </source>
</evidence>
<proteinExistence type="predicted"/>
<keyword evidence="2" id="KW-0808">Transferase</keyword>
<sequence>MTNTDSAGTSNNPRVTIVTVAFNAVASIEQTIQSVLNLTYDNLEYVIIDGGSTDGTVEIIKRYASQIDFWISERDRGIYDGMNKGVRKATGEWINFMNCGDRFLDEAALNFFNGQTFDADLLYGDALIQYPGFQTLYVKTPLNSMWKRMPFCHQATFTRTALMRQFPFDLEYKLSSDFDFIYKMYLANRRFREVHRVICLFDFTEGASIKHVFRSGTERKQIVLAHSFSIVKWAYHTLAIGYIYLTVYFKKLGGPRLTAFLTRLLRQKDASAGGQ</sequence>
<dbReference type="CDD" id="cd06433">
    <property type="entry name" value="GT_2_WfgS_like"/>
    <property type="match status" value="1"/>
</dbReference>
<dbReference type="OrthoDB" id="9788101at2"/>
<dbReference type="InterPro" id="IPR001173">
    <property type="entry name" value="Glyco_trans_2-like"/>
</dbReference>
<evidence type="ECO:0000259" key="1">
    <source>
        <dbReference type="Pfam" id="PF00535"/>
    </source>
</evidence>
<organism evidence="2 3">
    <name type="scientific">Chryseolinea serpens</name>
    <dbReference type="NCBI Taxonomy" id="947013"/>
    <lineage>
        <taxon>Bacteria</taxon>
        <taxon>Pseudomonadati</taxon>
        <taxon>Bacteroidota</taxon>
        <taxon>Cytophagia</taxon>
        <taxon>Cytophagales</taxon>
        <taxon>Fulvivirgaceae</taxon>
        <taxon>Chryseolinea</taxon>
    </lineage>
</organism>
<dbReference type="SUPFAM" id="SSF53448">
    <property type="entry name" value="Nucleotide-diphospho-sugar transferases"/>
    <property type="match status" value="1"/>
</dbReference>
<dbReference type="PANTHER" id="PTHR22916:SF67">
    <property type="entry name" value="COLANIC ACID BIOSYNTHESIS GLYCOSYL TRANSFERASE WCAE-RELATED"/>
    <property type="match status" value="1"/>
</dbReference>
<dbReference type="Pfam" id="PF00535">
    <property type="entry name" value="Glycos_transf_2"/>
    <property type="match status" value="1"/>
</dbReference>
<dbReference type="GO" id="GO:0016758">
    <property type="term" value="F:hexosyltransferase activity"/>
    <property type="evidence" value="ECO:0007669"/>
    <property type="project" value="UniProtKB-ARBA"/>
</dbReference>
<dbReference type="STRING" id="947013.SAMN04488109_2482"/>
<name>A0A1M5NRD5_9BACT</name>
<dbReference type="InterPro" id="IPR029044">
    <property type="entry name" value="Nucleotide-diphossugar_trans"/>
</dbReference>
<evidence type="ECO:0000313" key="3">
    <source>
        <dbReference type="Proteomes" id="UP000184212"/>
    </source>
</evidence>
<reference evidence="2 3" key="1">
    <citation type="submission" date="2016-11" db="EMBL/GenBank/DDBJ databases">
        <authorList>
            <person name="Jaros S."/>
            <person name="Januszkiewicz K."/>
            <person name="Wedrychowicz H."/>
        </authorList>
    </citation>
    <scope>NUCLEOTIDE SEQUENCE [LARGE SCALE GENOMIC DNA]</scope>
    <source>
        <strain evidence="2 3">DSM 24574</strain>
    </source>
</reference>
<dbReference type="EMBL" id="FQWQ01000001">
    <property type="protein sequence ID" value="SHG92164.1"/>
    <property type="molecule type" value="Genomic_DNA"/>
</dbReference>
<feature type="domain" description="Glycosyltransferase 2-like" evidence="1">
    <location>
        <begin position="16"/>
        <end position="106"/>
    </location>
</feature>
<accession>A0A1M5NRD5</accession>
<dbReference type="PANTHER" id="PTHR22916">
    <property type="entry name" value="GLYCOSYLTRANSFERASE"/>
    <property type="match status" value="1"/>
</dbReference>
<dbReference type="Gene3D" id="3.90.550.10">
    <property type="entry name" value="Spore Coat Polysaccharide Biosynthesis Protein SpsA, Chain A"/>
    <property type="match status" value="1"/>
</dbReference>
<protein>
    <submittedName>
        <fullName evidence="2">Glycosyltransferase involved in cell wall bisynthesis</fullName>
    </submittedName>
</protein>
<keyword evidence="3" id="KW-1185">Reference proteome</keyword>
<gene>
    <name evidence="2" type="ORF">SAMN04488109_2482</name>
</gene>